<reference evidence="2" key="1">
    <citation type="journal article" date="2008" name="ISME J.">
        <title>Genomic patterns of recombination, clonal divergence and environment in marine microbial populations.</title>
        <authorList>
            <person name="Konstantinidis K.T."/>
            <person name="Delong E.F."/>
        </authorList>
    </citation>
    <scope>NUCLEOTIDE SEQUENCE</scope>
</reference>
<organism evidence="2">
    <name type="scientific">uncultured marine microorganism HF4000_097M14</name>
    <dbReference type="NCBI Taxonomy" id="455520"/>
    <lineage>
        <taxon>unclassified sequences</taxon>
        <taxon>environmental samples</taxon>
    </lineage>
</organism>
<name>B3T1X2_9ZZZZ</name>
<evidence type="ECO:0000259" key="1">
    <source>
        <dbReference type="Pfam" id="PF04993"/>
    </source>
</evidence>
<dbReference type="Gene3D" id="3.30.1460.30">
    <property type="entry name" value="YgaC/TfoX-N like chaperone"/>
    <property type="match status" value="1"/>
</dbReference>
<dbReference type="EMBL" id="EU016579">
    <property type="protein sequence ID" value="ABZ06581.1"/>
    <property type="molecule type" value="Genomic_DNA"/>
</dbReference>
<protein>
    <submittedName>
        <fullName evidence="2">Putative TfoX N-terminal domain protein</fullName>
    </submittedName>
</protein>
<gene>
    <name evidence="2" type="ORF">ALOHA_HF4000097M14ctg1g25</name>
</gene>
<evidence type="ECO:0000313" key="2">
    <source>
        <dbReference type="EMBL" id="ABZ06581.1"/>
    </source>
</evidence>
<accession>B3T1X2</accession>
<dbReference type="PANTHER" id="PTHR36121:SF1">
    <property type="entry name" value="PROTEIN SXY"/>
    <property type="match status" value="1"/>
</dbReference>
<feature type="domain" description="TfoX N-terminal" evidence="1">
    <location>
        <begin position="33"/>
        <end position="123"/>
    </location>
</feature>
<dbReference type="PANTHER" id="PTHR36121">
    <property type="entry name" value="PROTEIN SXY"/>
    <property type="match status" value="1"/>
</dbReference>
<dbReference type="SUPFAM" id="SSF159894">
    <property type="entry name" value="YgaC/TfoX-N like"/>
    <property type="match status" value="1"/>
</dbReference>
<dbReference type="Pfam" id="PF04993">
    <property type="entry name" value="TfoX_N"/>
    <property type="match status" value="1"/>
</dbReference>
<dbReference type="InterPro" id="IPR047525">
    <property type="entry name" value="TfoX-like"/>
</dbReference>
<dbReference type="InterPro" id="IPR007076">
    <property type="entry name" value="TfoX_N"/>
</dbReference>
<dbReference type="AlphaFoldDB" id="B3T1X2"/>
<proteinExistence type="predicted"/>
<sequence>MKHEESDSDLGSGFVNKKKSIKNKNEFLNYMLDLLEPMGELSYKPLFGGYAICKHDAAFALVFDGAVYFKTDTTNRKDYESYNSNPLTYQKQGKTISLSNLEVPAEVIEDQDRLLQWANTAYKIAKNVKKKTKQYI</sequence>